<dbReference type="AlphaFoldDB" id="A0A0E9WAW2"/>
<name>A0A0E9WAW2_ANGAN</name>
<reference evidence="1" key="2">
    <citation type="journal article" date="2015" name="Fish Shellfish Immunol.">
        <title>Early steps in the European eel (Anguilla anguilla)-Vibrio vulnificus interaction in the gills: Role of the RtxA13 toxin.</title>
        <authorList>
            <person name="Callol A."/>
            <person name="Pajuelo D."/>
            <person name="Ebbesson L."/>
            <person name="Teles M."/>
            <person name="MacKenzie S."/>
            <person name="Amaro C."/>
        </authorList>
    </citation>
    <scope>NUCLEOTIDE SEQUENCE</scope>
</reference>
<reference evidence="1" key="1">
    <citation type="submission" date="2014-11" db="EMBL/GenBank/DDBJ databases">
        <authorList>
            <person name="Amaro Gonzalez C."/>
        </authorList>
    </citation>
    <scope>NUCLEOTIDE SEQUENCE</scope>
</reference>
<proteinExistence type="predicted"/>
<organism evidence="1">
    <name type="scientific">Anguilla anguilla</name>
    <name type="common">European freshwater eel</name>
    <name type="synonym">Muraena anguilla</name>
    <dbReference type="NCBI Taxonomy" id="7936"/>
    <lineage>
        <taxon>Eukaryota</taxon>
        <taxon>Metazoa</taxon>
        <taxon>Chordata</taxon>
        <taxon>Craniata</taxon>
        <taxon>Vertebrata</taxon>
        <taxon>Euteleostomi</taxon>
        <taxon>Actinopterygii</taxon>
        <taxon>Neopterygii</taxon>
        <taxon>Teleostei</taxon>
        <taxon>Anguilliformes</taxon>
        <taxon>Anguillidae</taxon>
        <taxon>Anguilla</taxon>
    </lineage>
</organism>
<dbReference type="EMBL" id="GBXM01021156">
    <property type="protein sequence ID" value="JAH87421.1"/>
    <property type="molecule type" value="Transcribed_RNA"/>
</dbReference>
<evidence type="ECO:0000313" key="1">
    <source>
        <dbReference type="EMBL" id="JAH87421.1"/>
    </source>
</evidence>
<accession>A0A0E9WAW2</accession>
<protein>
    <submittedName>
        <fullName evidence="1">Uncharacterized protein</fullName>
    </submittedName>
</protein>
<sequence>MERGGGGKQVPVRVFMFSSVSPATLNNDSYMPLLLRILGGKFPKGLCESGLGVALRM</sequence>